<dbReference type="SUPFAM" id="SSF52821">
    <property type="entry name" value="Rhodanese/Cell cycle control phosphatase"/>
    <property type="match status" value="1"/>
</dbReference>
<dbReference type="InterPro" id="IPR001763">
    <property type="entry name" value="Rhodanese-like_dom"/>
</dbReference>
<sequence>MGLKEKIREMNLDWLTQNNHKISLEAFIEKWKAGEAVLLDVRTDEEAKFYTLEAFGIRIPLNQLPDRLNEIPKDKLVCPICPGKIRATIAYSLLINAGFNNVKVLASSPSELIDYLKPGVVKKLSE</sequence>
<protein>
    <submittedName>
        <fullName evidence="2">Rhodanese-related sulfurtransferase</fullName>
    </submittedName>
</protein>
<evidence type="ECO:0000313" key="3">
    <source>
        <dbReference type="Proteomes" id="UP000280881"/>
    </source>
</evidence>
<evidence type="ECO:0000259" key="1">
    <source>
        <dbReference type="PROSITE" id="PS50206"/>
    </source>
</evidence>
<dbReference type="SMART" id="SM00450">
    <property type="entry name" value="RHOD"/>
    <property type="match status" value="1"/>
</dbReference>
<dbReference type="OrthoDB" id="9800872at2"/>
<evidence type="ECO:0000313" key="2">
    <source>
        <dbReference type="EMBL" id="RKQ60555.1"/>
    </source>
</evidence>
<dbReference type="GO" id="GO:0016740">
    <property type="term" value="F:transferase activity"/>
    <property type="evidence" value="ECO:0007669"/>
    <property type="project" value="UniProtKB-KW"/>
</dbReference>
<dbReference type="InterPro" id="IPR050229">
    <property type="entry name" value="GlpE_sulfurtransferase"/>
</dbReference>
<dbReference type="EMBL" id="RBIE01000003">
    <property type="protein sequence ID" value="RKQ60555.1"/>
    <property type="molecule type" value="Genomic_DNA"/>
</dbReference>
<dbReference type="Gene3D" id="3.40.250.10">
    <property type="entry name" value="Rhodanese-like domain"/>
    <property type="match status" value="1"/>
</dbReference>
<dbReference type="PROSITE" id="PS50206">
    <property type="entry name" value="RHODANESE_3"/>
    <property type="match status" value="1"/>
</dbReference>
<dbReference type="AlphaFoldDB" id="A0A420W5W4"/>
<dbReference type="CDD" id="cd00158">
    <property type="entry name" value="RHOD"/>
    <property type="match status" value="1"/>
</dbReference>
<dbReference type="Pfam" id="PF00581">
    <property type="entry name" value="Rhodanese"/>
    <property type="match status" value="1"/>
</dbReference>
<organism evidence="2 3">
    <name type="scientific">Thermovibrio guaymasensis</name>
    <dbReference type="NCBI Taxonomy" id="240167"/>
    <lineage>
        <taxon>Bacteria</taxon>
        <taxon>Pseudomonadati</taxon>
        <taxon>Aquificota</taxon>
        <taxon>Aquificia</taxon>
        <taxon>Desulfurobacteriales</taxon>
        <taxon>Desulfurobacteriaceae</taxon>
        <taxon>Thermovibrio</taxon>
    </lineage>
</organism>
<gene>
    <name evidence="2" type="ORF">C7457_1377</name>
</gene>
<dbReference type="RefSeq" id="WP_121171401.1">
    <property type="nucleotide sequence ID" value="NZ_RBIE01000003.1"/>
</dbReference>
<dbReference type="InterPro" id="IPR036873">
    <property type="entry name" value="Rhodanese-like_dom_sf"/>
</dbReference>
<dbReference type="Proteomes" id="UP000280881">
    <property type="component" value="Unassembled WGS sequence"/>
</dbReference>
<dbReference type="PANTHER" id="PTHR43031:SF1">
    <property type="entry name" value="PYRIDINE NUCLEOTIDE-DISULPHIDE OXIDOREDUCTASE"/>
    <property type="match status" value="1"/>
</dbReference>
<keyword evidence="3" id="KW-1185">Reference proteome</keyword>
<accession>A0A420W5W4</accession>
<comment type="caution">
    <text evidence="2">The sequence shown here is derived from an EMBL/GenBank/DDBJ whole genome shotgun (WGS) entry which is preliminary data.</text>
</comment>
<feature type="domain" description="Rhodanese" evidence="1">
    <location>
        <begin position="32"/>
        <end position="121"/>
    </location>
</feature>
<reference evidence="2 3" key="1">
    <citation type="submission" date="2018-10" db="EMBL/GenBank/DDBJ databases">
        <title>Genomic Encyclopedia of Type Strains, Phase IV (KMG-IV): sequencing the most valuable type-strain genomes for metagenomic binning, comparative biology and taxonomic classification.</title>
        <authorList>
            <person name="Goeker M."/>
        </authorList>
    </citation>
    <scope>NUCLEOTIDE SEQUENCE [LARGE SCALE GENOMIC DNA]</scope>
    <source>
        <strain evidence="2 3">DSM 15521</strain>
    </source>
</reference>
<proteinExistence type="predicted"/>
<dbReference type="PANTHER" id="PTHR43031">
    <property type="entry name" value="FAD-DEPENDENT OXIDOREDUCTASE"/>
    <property type="match status" value="1"/>
</dbReference>
<keyword evidence="2" id="KW-0808">Transferase</keyword>
<name>A0A420W5W4_9BACT</name>